<dbReference type="OrthoDB" id="9785080at2"/>
<accession>W4VHK4</accession>
<evidence type="ECO:0000256" key="4">
    <source>
        <dbReference type="ARBA" id="ARBA00022840"/>
    </source>
</evidence>
<evidence type="ECO:0000259" key="5">
    <source>
        <dbReference type="PROSITE" id="PS50893"/>
    </source>
</evidence>
<dbReference type="InterPro" id="IPR015856">
    <property type="entry name" value="ABC_transpr_CbiO/EcfA_su"/>
</dbReference>
<comment type="subcellular location">
    <subcellularLocation>
        <location evidence="1">Cell membrane</location>
        <topology evidence="1">Peripheral membrane protein</topology>
    </subcellularLocation>
</comment>
<keyword evidence="7" id="KW-1185">Reference proteome</keyword>
<dbReference type="EMBL" id="BAVS01000006">
    <property type="protein sequence ID" value="GAE92641.1"/>
    <property type="molecule type" value="Genomic_DNA"/>
</dbReference>
<proteinExistence type="predicted"/>
<feature type="domain" description="ABC transporter" evidence="5">
    <location>
        <begin position="2"/>
        <end position="213"/>
    </location>
</feature>
<dbReference type="PANTHER" id="PTHR43423:SF1">
    <property type="entry name" value="ABC TRANSPORTER I FAMILY MEMBER 17"/>
    <property type="match status" value="1"/>
</dbReference>
<dbReference type="PROSITE" id="PS00211">
    <property type="entry name" value="ABC_TRANSPORTER_1"/>
    <property type="match status" value="1"/>
</dbReference>
<dbReference type="AlphaFoldDB" id="W4VHK4"/>
<dbReference type="InterPro" id="IPR003439">
    <property type="entry name" value="ABC_transporter-like_ATP-bd"/>
</dbReference>
<keyword evidence="4 6" id="KW-0067">ATP-binding</keyword>
<keyword evidence="2" id="KW-0813">Transport</keyword>
<evidence type="ECO:0000313" key="7">
    <source>
        <dbReference type="Proteomes" id="UP000019102"/>
    </source>
</evidence>
<dbReference type="InterPro" id="IPR027417">
    <property type="entry name" value="P-loop_NTPase"/>
</dbReference>
<evidence type="ECO:0000256" key="1">
    <source>
        <dbReference type="ARBA" id="ARBA00004202"/>
    </source>
</evidence>
<dbReference type="PROSITE" id="PS50893">
    <property type="entry name" value="ABC_TRANSPORTER_2"/>
    <property type="match status" value="1"/>
</dbReference>
<dbReference type="eggNOG" id="COG1136">
    <property type="taxonomic scope" value="Bacteria"/>
</dbReference>
<dbReference type="SUPFAM" id="SSF52540">
    <property type="entry name" value="P-loop containing nucleoside triphosphate hydrolases"/>
    <property type="match status" value="1"/>
</dbReference>
<evidence type="ECO:0000256" key="2">
    <source>
        <dbReference type="ARBA" id="ARBA00022448"/>
    </source>
</evidence>
<name>W4VHK4_9BACI</name>
<protein>
    <submittedName>
        <fullName evidence="6">YbbL ABC transporter ATP-binding protein</fullName>
    </submittedName>
</protein>
<reference evidence="6 7" key="1">
    <citation type="journal article" date="2014" name="Genome Announc.">
        <title>Draft Genome Sequence of the Boron-Tolerant and Moderately Halotolerant Bacterium Gracilibacillus boraciitolerans JCM 21714T.</title>
        <authorList>
            <person name="Ahmed I."/>
            <person name="Oshima K."/>
            <person name="Suda W."/>
            <person name="Kitamura K."/>
            <person name="Iida T."/>
            <person name="Ohmori Y."/>
            <person name="Fujiwara T."/>
            <person name="Hattori M."/>
            <person name="Ohkuma M."/>
        </authorList>
    </citation>
    <scope>NUCLEOTIDE SEQUENCE [LARGE SCALE GENOMIC DNA]</scope>
    <source>
        <strain evidence="6 7">JCM 21714</strain>
    </source>
</reference>
<sequence length="213" mass="24122">MFLIRNLKYKDILDIKKLTIESGNIICLFGASGSGKSTLLKMFNVMLTPDEGEINYKDTAITALDPVQLRKEVVMLGQDPIVFEGTVRDNLLIGLRFSGKNEVEDQQLISLMKKLHLNKELEEDASNLSGGEQQRLAFGRVVLMDATVYLMDEPTSALDQDTETAVMDYFTEFIKKNEKTAIMVTHSKEIADRYSDRMIYMDEILTKAGESYE</sequence>
<dbReference type="GO" id="GO:0022857">
    <property type="term" value="F:transmembrane transporter activity"/>
    <property type="evidence" value="ECO:0007669"/>
    <property type="project" value="UniProtKB-ARBA"/>
</dbReference>
<comment type="caution">
    <text evidence="6">The sequence shown here is derived from an EMBL/GenBank/DDBJ whole genome shotgun (WGS) entry which is preliminary data.</text>
</comment>
<dbReference type="STRING" id="1298598.JCM21714_1649"/>
<dbReference type="GO" id="GO:0016887">
    <property type="term" value="F:ATP hydrolysis activity"/>
    <property type="evidence" value="ECO:0007669"/>
    <property type="project" value="InterPro"/>
</dbReference>
<dbReference type="SMART" id="SM00382">
    <property type="entry name" value="AAA"/>
    <property type="match status" value="1"/>
</dbReference>
<dbReference type="CDD" id="cd03225">
    <property type="entry name" value="ABC_cobalt_CbiO_domain1"/>
    <property type="match status" value="1"/>
</dbReference>
<dbReference type="Gene3D" id="3.40.50.300">
    <property type="entry name" value="P-loop containing nucleotide triphosphate hydrolases"/>
    <property type="match status" value="1"/>
</dbReference>
<evidence type="ECO:0000256" key="3">
    <source>
        <dbReference type="ARBA" id="ARBA00022741"/>
    </source>
</evidence>
<gene>
    <name evidence="6" type="ORF">JCM21714_1649</name>
</gene>
<dbReference type="RefSeq" id="WP_035722689.1">
    <property type="nucleotide sequence ID" value="NZ_BAVS01000006.1"/>
</dbReference>
<dbReference type="InterPro" id="IPR003593">
    <property type="entry name" value="AAA+_ATPase"/>
</dbReference>
<dbReference type="GO" id="GO:0005886">
    <property type="term" value="C:plasma membrane"/>
    <property type="evidence" value="ECO:0007669"/>
    <property type="project" value="UniProtKB-SubCell"/>
</dbReference>
<dbReference type="InterPro" id="IPR017871">
    <property type="entry name" value="ABC_transporter-like_CS"/>
</dbReference>
<evidence type="ECO:0000313" key="6">
    <source>
        <dbReference type="EMBL" id="GAE92641.1"/>
    </source>
</evidence>
<keyword evidence="3" id="KW-0547">Nucleotide-binding</keyword>
<dbReference type="Proteomes" id="UP000019102">
    <property type="component" value="Unassembled WGS sequence"/>
</dbReference>
<dbReference type="GO" id="GO:0005524">
    <property type="term" value="F:ATP binding"/>
    <property type="evidence" value="ECO:0007669"/>
    <property type="project" value="UniProtKB-KW"/>
</dbReference>
<dbReference type="PANTHER" id="PTHR43423">
    <property type="entry name" value="ABC TRANSPORTER I FAMILY MEMBER 17"/>
    <property type="match status" value="1"/>
</dbReference>
<dbReference type="Pfam" id="PF00005">
    <property type="entry name" value="ABC_tran"/>
    <property type="match status" value="1"/>
</dbReference>
<organism evidence="6 7">
    <name type="scientific">Gracilibacillus boraciitolerans JCM 21714</name>
    <dbReference type="NCBI Taxonomy" id="1298598"/>
    <lineage>
        <taxon>Bacteria</taxon>
        <taxon>Bacillati</taxon>
        <taxon>Bacillota</taxon>
        <taxon>Bacilli</taxon>
        <taxon>Bacillales</taxon>
        <taxon>Bacillaceae</taxon>
        <taxon>Gracilibacillus</taxon>
    </lineage>
</organism>